<gene>
    <name evidence="2" type="ORF">LF41_1573</name>
</gene>
<proteinExistence type="predicted"/>
<dbReference type="AlphaFoldDB" id="A0A0A2WEP3"/>
<accession>A0A0A2WEP3</accession>
<dbReference type="Proteomes" id="UP000030518">
    <property type="component" value="Unassembled WGS sequence"/>
</dbReference>
<dbReference type="EMBL" id="JRKJ01000021">
    <property type="protein sequence ID" value="KGQ18218.1"/>
    <property type="molecule type" value="Genomic_DNA"/>
</dbReference>
<keyword evidence="3" id="KW-1185">Reference proteome</keyword>
<protein>
    <submittedName>
        <fullName evidence="2">Uncharacterized protein</fullName>
    </submittedName>
</protein>
<dbReference type="PATRIC" id="fig|1300345.3.peg.2642"/>
<evidence type="ECO:0000313" key="2">
    <source>
        <dbReference type="EMBL" id="KGQ18218.1"/>
    </source>
</evidence>
<sequence>MAFRFRGGHRLPRRVAAIIPCSPSRREHGIGASSRPAASKA</sequence>
<comment type="caution">
    <text evidence="2">The sequence shown here is derived from an EMBL/GenBank/DDBJ whole genome shotgun (WGS) entry which is preliminary data.</text>
</comment>
<evidence type="ECO:0000313" key="3">
    <source>
        <dbReference type="Proteomes" id="UP000030518"/>
    </source>
</evidence>
<feature type="region of interest" description="Disordered" evidence="1">
    <location>
        <begin position="22"/>
        <end position="41"/>
    </location>
</feature>
<evidence type="ECO:0000256" key="1">
    <source>
        <dbReference type="SAM" id="MobiDB-lite"/>
    </source>
</evidence>
<reference evidence="2 3" key="1">
    <citation type="submission" date="2014-09" db="EMBL/GenBank/DDBJ databases">
        <title>Genome sequences of Lysobacter dokdonensis DS-58.</title>
        <authorList>
            <person name="Kim J.F."/>
            <person name="Kwak M.-J."/>
        </authorList>
    </citation>
    <scope>NUCLEOTIDE SEQUENCE [LARGE SCALE GENOMIC DNA]</scope>
    <source>
        <strain evidence="2 3">DS-58</strain>
    </source>
</reference>
<organism evidence="2 3">
    <name type="scientific">Lysobacter dokdonensis DS-58</name>
    <dbReference type="NCBI Taxonomy" id="1300345"/>
    <lineage>
        <taxon>Bacteria</taxon>
        <taxon>Pseudomonadati</taxon>
        <taxon>Pseudomonadota</taxon>
        <taxon>Gammaproteobacteria</taxon>
        <taxon>Lysobacterales</taxon>
        <taxon>Lysobacteraceae</taxon>
        <taxon>Noviluteimonas</taxon>
    </lineage>
</organism>
<name>A0A0A2WEP3_9GAMM</name>